<gene>
    <name evidence="7" type="ORF">X797_010538</name>
</gene>
<dbReference type="GO" id="GO:0003955">
    <property type="term" value="F:NAD(P)H dehydrogenase (quinone) activity"/>
    <property type="evidence" value="ECO:0007669"/>
    <property type="project" value="TreeGrafter"/>
</dbReference>
<dbReference type="GO" id="GO:0019646">
    <property type="term" value="P:aerobic electron transport chain"/>
    <property type="evidence" value="ECO:0007669"/>
    <property type="project" value="TreeGrafter"/>
</dbReference>
<evidence type="ECO:0000256" key="4">
    <source>
        <dbReference type="ARBA" id="ARBA00022827"/>
    </source>
</evidence>
<dbReference type="InterPro" id="IPR036188">
    <property type="entry name" value="FAD/NAD-bd_sf"/>
</dbReference>
<evidence type="ECO:0000256" key="3">
    <source>
        <dbReference type="ARBA" id="ARBA00022630"/>
    </source>
</evidence>
<dbReference type="Proteomes" id="UP000030151">
    <property type="component" value="Unassembled WGS sequence"/>
</dbReference>
<dbReference type="InterPro" id="IPR051169">
    <property type="entry name" value="NADH-Q_oxidoreductase"/>
</dbReference>
<dbReference type="PANTHER" id="PTHR42913">
    <property type="entry name" value="APOPTOSIS-INDUCING FACTOR 1"/>
    <property type="match status" value="1"/>
</dbReference>
<keyword evidence="4" id="KW-0274">FAD</keyword>
<dbReference type="eggNOG" id="KOG2495">
    <property type="taxonomic scope" value="Eukaryota"/>
</dbReference>
<dbReference type="PRINTS" id="PR00411">
    <property type="entry name" value="PNDRDTASEI"/>
</dbReference>
<proteinExistence type="inferred from homology"/>
<protein>
    <submittedName>
        <fullName evidence="7">Pyridine nucleotide-disulfide oxidoreductase</fullName>
    </submittedName>
</protein>
<evidence type="ECO:0000259" key="6">
    <source>
        <dbReference type="Pfam" id="PF07992"/>
    </source>
</evidence>
<organism evidence="7 8">
    <name type="scientific">Metarhizium robertsii</name>
    <dbReference type="NCBI Taxonomy" id="568076"/>
    <lineage>
        <taxon>Eukaryota</taxon>
        <taxon>Fungi</taxon>
        <taxon>Dikarya</taxon>
        <taxon>Ascomycota</taxon>
        <taxon>Pezizomycotina</taxon>
        <taxon>Sordariomycetes</taxon>
        <taxon>Hypocreomycetidae</taxon>
        <taxon>Hypocreales</taxon>
        <taxon>Clavicipitaceae</taxon>
        <taxon>Metarhizium</taxon>
    </lineage>
</organism>
<keyword evidence="5" id="KW-0560">Oxidoreductase</keyword>
<evidence type="ECO:0000256" key="5">
    <source>
        <dbReference type="ARBA" id="ARBA00023002"/>
    </source>
</evidence>
<evidence type="ECO:0000313" key="8">
    <source>
        <dbReference type="Proteomes" id="UP000030151"/>
    </source>
</evidence>
<dbReference type="Pfam" id="PF07992">
    <property type="entry name" value="Pyr_redox_2"/>
    <property type="match status" value="1"/>
</dbReference>
<name>A0A014QTY6_9HYPO</name>
<comment type="similarity">
    <text evidence="2">Belongs to the NADH dehydrogenase family.</text>
</comment>
<comment type="caution">
    <text evidence="7">The sequence shown here is derived from an EMBL/GenBank/DDBJ whole genome shotgun (WGS) entry which is preliminary data.</text>
</comment>
<dbReference type="PRINTS" id="PR00368">
    <property type="entry name" value="FADPNR"/>
</dbReference>
<dbReference type="AlphaFoldDB" id="A0A014QTY6"/>
<dbReference type="EMBL" id="JELW01000050">
    <property type="protein sequence ID" value="EXU96420.1"/>
    <property type="molecule type" value="Genomic_DNA"/>
</dbReference>
<dbReference type="InterPro" id="IPR023753">
    <property type="entry name" value="FAD/NAD-binding_dom"/>
</dbReference>
<dbReference type="Gene3D" id="3.50.50.100">
    <property type="match status" value="1"/>
</dbReference>
<dbReference type="PANTHER" id="PTHR42913:SF3">
    <property type="entry name" value="64 KDA MITOCHONDRIAL NADH DEHYDROGENASE (EUROFUNG)"/>
    <property type="match status" value="1"/>
</dbReference>
<sequence>MSQRIVIIGAGFAGMYSALAARRLISQNGRDQDIETVVIAPEPTLAVRPRLYEANPATMAAPLGDLFTATGVKFIQGVAKTIDTKMRQVGVVNTGGEAAVVDYDRLILAAGSQLRVPSVDGLKQHSFNVDQLHSAIALDQHLHSLPRAPDCPARNTVIVCGGGFTGIELAAELPARLRSILGQDTETRVIVVERNPTIGPGLGPSPRPEIQKALDGYGVELKLGVAVTSVDAGGVVTSTGERIEASTVVWTGGMVATGLTQQIPGKKDGLGRLMVDENLRVAQTKHVFATGDAACAVTDEDGHTAMMSCQHALVLGRSSGHNAAADLLGLPTRPYSQPDYGTCLDLGPNGAVVTAGWDRQVVFTGSQAKSVKQFINTTLIYPPPADAKEAFAVADPDYKLPNLEPPPVPVAVKV</sequence>
<dbReference type="HOGENOM" id="CLU_021377_8_0_1"/>
<evidence type="ECO:0000256" key="2">
    <source>
        <dbReference type="ARBA" id="ARBA00005272"/>
    </source>
</evidence>
<reference evidence="7 8" key="1">
    <citation type="submission" date="2014-02" db="EMBL/GenBank/DDBJ databases">
        <title>The genome sequence of the entomopathogenic fungus Metarhizium robertsii ARSEF 2575.</title>
        <authorList>
            <person name="Giuliano Garisto Donzelli B."/>
            <person name="Roe B.A."/>
            <person name="Macmil S.L."/>
            <person name="Krasnoff S.B."/>
            <person name="Gibson D.M."/>
        </authorList>
    </citation>
    <scope>NUCLEOTIDE SEQUENCE [LARGE SCALE GENOMIC DNA]</scope>
    <source>
        <strain evidence="7 8">ARSEF 2575</strain>
    </source>
</reference>
<keyword evidence="3" id="KW-0285">Flavoprotein</keyword>
<feature type="domain" description="FAD/NAD(P)-binding" evidence="6">
    <location>
        <begin position="4"/>
        <end position="312"/>
    </location>
</feature>
<comment type="cofactor">
    <cofactor evidence="1">
        <name>FAD</name>
        <dbReference type="ChEBI" id="CHEBI:57692"/>
    </cofactor>
</comment>
<accession>A0A014QTY6</accession>
<evidence type="ECO:0000313" key="7">
    <source>
        <dbReference type="EMBL" id="EXU96420.1"/>
    </source>
</evidence>
<dbReference type="OrthoDB" id="5376590at2759"/>
<evidence type="ECO:0000256" key="1">
    <source>
        <dbReference type="ARBA" id="ARBA00001974"/>
    </source>
</evidence>
<dbReference type="SUPFAM" id="SSF51905">
    <property type="entry name" value="FAD/NAD(P)-binding domain"/>
    <property type="match status" value="1"/>
</dbReference>